<evidence type="ECO:0000313" key="2">
    <source>
        <dbReference type="EMBL" id="OJT04569.1"/>
    </source>
</evidence>
<feature type="compositionally biased region" description="Polar residues" evidence="1">
    <location>
        <begin position="121"/>
        <end position="131"/>
    </location>
</feature>
<name>A0A1M2VAG3_TRAPU</name>
<evidence type="ECO:0000313" key="3">
    <source>
        <dbReference type="Proteomes" id="UP000184267"/>
    </source>
</evidence>
<sequence length="131" mass="14068">MSRSKPPGWQVVGPISPPPGSQQTHCTPESSRGALTGAVPFVSACLLELLGALRLRSAEPAMADYALRGYRSGSIRIQRRVPAVWSTLMMSGEKESGRAGGERRRAVPAQVGEQRGRVWTESGQRPRATTA</sequence>
<comment type="caution">
    <text evidence="2">The sequence shown here is derived from an EMBL/GenBank/DDBJ whole genome shotgun (WGS) entry which is preliminary data.</text>
</comment>
<dbReference type="EMBL" id="MNAD01001539">
    <property type="protein sequence ID" value="OJT04569.1"/>
    <property type="molecule type" value="Genomic_DNA"/>
</dbReference>
<dbReference type="Proteomes" id="UP000184267">
    <property type="component" value="Unassembled WGS sequence"/>
</dbReference>
<evidence type="ECO:0000256" key="1">
    <source>
        <dbReference type="SAM" id="MobiDB-lite"/>
    </source>
</evidence>
<feature type="compositionally biased region" description="Basic and acidic residues" evidence="1">
    <location>
        <begin position="93"/>
        <end position="105"/>
    </location>
</feature>
<dbReference type="AlphaFoldDB" id="A0A1M2VAG3"/>
<gene>
    <name evidence="2" type="ORF">TRAPUB_4839</name>
</gene>
<protein>
    <submittedName>
        <fullName evidence="2">Uncharacterized protein</fullName>
    </submittedName>
</protein>
<feature type="region of interest" description="Disordered" evidence="1">
    <location>
        <begin position="93"/>
        <end position="131"/>
    </location>
</feature>
<organism evidence="2 3">
    <name type="scientific">Trametes pubescens</name>
    <name type="common">White-rot fungus</name>
    <dbReference type="NCBI Taxonomy" id="154538"/>
    <lineage>
        <taxon>Eukaryota</taxon>
        <taxon>Fungi</taxon>
        <taxon>Dikarya</taxon>
        <taxon>Basidiomycota</taxon>
        <taxon>Agaricomycotina</taxon>
        <taxon>Agaricomycetes</taxon>
        <taxon>Polyporales</taxon>
        <taxon>Polyporaceae</taxon>
        <taxon>Trametes</taxon>
    </lineage>
</organism>
<feature type="compositionally biased region" description="Polar residues" evidence="1">
    <location>
        <begin position="21"/>
        <end position="30"/>
    </location>
</feature>
<reference evidence="2 3" key="1">
    <citation type="submission" date="2016-10" db="EMBL/GenBank/DDBJ databases">
        <title>Genome sequence of the basidiomycete white-rot fungus Trametes pubescens.</title>
        <authorList>
            <person name="Makela M.R."/>
            <person name="Granchi Z."/>
            <person name="Peng M."/>
            <person name="De Vries R.P."/>
            <person name="Grigoriev I."/>
            <person name="Riley R."/>
            <person name="Hilden K."/>
        </authorList>
    </citation>
    <scope>NUCLEOTIDE SEQUENCE [LARGE SCALE GENOMIC DNA]</scope>
    <source>
        <strain evidence="2 3">FBCC735</strain>
    </source>
</reference>
<feature type="region of interest" description="Disordered" evidence="1">
    <location>
        <begin position="1"/>
        <end position="33"/>
    </location>
</feature>
<accession>A0A1M2VAG3</accession>
<keyword evidence="3" id="KW-1185">Reference proteome</keyword>
<proteinExistence type="predicted"/>